<keyword evidence="2" id="KW-0460">Magnesium</keyword>
<keyword evidence="1" id="KW-0479">Metal-binding</keyword>
<dbReference type="Gene3D" id="1.10.1200.270">
    <property type="entry name" value="Methyltransferase, alpha-helical capping domain"/>
    <property type="match status" value="1"/>
</dbReference>
<reference evidence="4 6" key="1">
    <citation type="journal article" date="2018" name="Science">
        <title>The opium poppy genome and morphinan production.</title>
        <authorList>
            <person name="Guo L."/>
            <person name="Winzer T."/>
            <person name="Yang X."/>
            <person name="Li Y."/>
            <person name="Ning Z."/>
            <person name="He Z."/>
            <person name="Teodor R."/>
            <person name="Lu Y."/>
            <person name="Bowser T.A."/>
            <person name="Graham I.A."/>
            <person name="Ye K."/>
        </authorList>
    </citation>
    <scope>NUCLEOTIDE SEQUENCE [LARGE SCALE GENOMIC DNA]</scope>
    <source>
        <strain evidence="6">cv. HN1</strain>
        <tissue evidence="4">Leaves</tissue>
    </source>
</reference>
<evidence type="ECO:0008006" key="7">
    <source>
        <dbReference type="Google" id="ProtNLM"/>
    </source>
</evidence>
<organism evidence="4 6">
    <name type="scientific">Papaver somniferum</name>
    <name type="common">Opium poppy</name>
    <dbReference type="NCBI Taxonomy" id="3469"/>
    <lineage>
        <taxon>Eukaryota</taxon>
        <taxon>Viridiplantae</taxon>
        <taxon>Streptophyta</taxon>
        <taxon>Embryophyta</taxon>
        <taxon>Tracheophyta</taxon>
        <taxon>Spermatophyta</taxon>
        <taxon>Magnoliopsida</taxon>
        <taxon>Ranunculales</taxon>
        <taxon>Papaveraceae</taxon>
        <taxon>Papaveroideae</taxon>
        <taxon>Papaver</taxon>
    </lineage>
</organism>
<evidence type="ECO:0000256" key="1">
    <source>
        <dbReference type="ARBA" id="ARBA00022723"/>
    </source>
</evidence>
<dbReference type="Gene3D" id="3.40.50.150">
    <property type="entry name" value="Vaccinia Virus protein VP39"/>
    <property type="match status" value="1"/>
</dbReference>
<dbReference type="OrthoDB" id="1523883at2759"/>
<dbReference type="AlphaFoldDB" id="A0A4Y7IS78"/>
<dbReference type="Gramene" id="RZC51735">
    <property type="protein sequence ID" value="RZC51735"/>
    <property type="gene ID" value="C5167_020159"/>
</dbReference>
<evidence type="ECO:0000313" key="6">
    <source>
        <dbReference type="Proteomes" id="UP000316621"/>
    </source>
</evidence>
<dbReference type="SUPFAM" id="SSF53335">
    <property type="entry name" value="S-adenosyl-L-methionine-dependent methyltransferases"/>
    <property type="match status" value="1"/>
</dbReference>
<protein>
    <recommendedName>
        <fullName evidence="7">Jasmonate O-methyltransferase</fullName>
    </recommendedName>
</protein>
<proteinExistence type="predicted"/>
<evidence type="ECO:0000313" key="4">
    <source>
        <dbReference type="EMBL" id="RZC51734.1"/>
    </source>
</evidence>
<keyword evidence="6" id="KW-1185">Reference proteome</keyword>
<dbReference type="Gramene" id="RZC51734">
    <property type="protein sequence ID" value="RZC51734"/>
    <property type="gene ID" value="C5167_020158"/>
</dbReference>
<dbReference type="InterPro" id="IPR029063">
    <property type="entry name" value="SAM-dependent_MTases_sf"/>
</dbReference>
<evidence type="ECO:0000313" key="5">
    <source>
        <dbReference type="EMBL" id="RZC51735.1"/>
    </source>
</evidence>
<dbReference type="InterPro" id="IPR042086">
    <property type="entry name" value="MeTrfase_capping"/>
</dbReference>
<dbReference type="EMBL" id="CM010716">
    <property type="protein sequence ID" value="RZC51735.1"/>
    <property type="molecule type" value="Genomic_DNA"/>
</dbReference>
<dbReference type="Gramene" id="RZC51733">
    <property type="protein sequence ID" value="RZC51733"/>
    <property type="gene ID" value="C5167_020161"/>
</dbReference>
<dbReference type="GO" id="GO:0008168">
    <property type="term" value="F:methyltransferase activity"/>
    <property type="evidence" value="ECO:0007669"/>
    <property type="project" value="InterPro"/>
</dbReference>
<gene>
    <name evidence="4" type="ORF">C5167_020158</name>
    <name evidence="5" type="ORF">C5167_020159</name>
    <name evidence="3" type="ORF">C5167_020161</name>
</gene>
<name>A0A4Y7IS78_PAPSO</name>
<dbReference type="Proteomes" id="UP000316621">
    <property type="component" value="Chromosome 2"/>
</dbReference>
<accession>A0A4Y7IS78</accession>
<dbReference type="OMA" id="NTSEIHM"/>
<sequence length="169" mass="19316">MKKLQKEGRMVLTFCGRADDASPSRGMHCFMWGLLAEALRDMVSQGKIEEEKVDSFNMPLYVPSPSEVRSVILNEGSFIINRLETFEVTSGKAFPRKDEDDDDDYMITGSKNTVNFMRAISESLVVSHFGKEIIEELHKRCREIIAPRLSREGSRKTKHLSIVISMTRR</sequence>
<dbReference type="EMBL" id="CM010716">
    <property type="protein sequence ID" value="RZC51733.1"/>
    <property type="molecule type" value="Genomic_DNA"/>
</dbReference>
<dbReference type="GO" id="GO:0046872">
    <property type="term" value="F:metal ion binding"/>
    <property type="evidence" value="ECO:0007669"/>
    <property type="project" value="UniProtKB-KW"/>
</dbReference>
<evidence type="ECO:0000313" key="3">
    <source>
        <dbReference type="EMBL" id="RZC51733.1"/>
    </source>
</evidence>
<evidence type="ECO:0000256" key="2">
    <source>
        <dbReference type="ARBA" id="ARBA00022842"/>
    </source>
</evidence>
<dbReference type="InterPro" id="IPR005299">
    <property type="entry name" value="MeTrfase_7"/>
</dbReference>
<dbReference type="PANTHER" id="PTHR31009">
    <property type="entry name" value="S-ADENOSYL-L-METHIONINE:CARBOXYL METHYLTRANSFERASE FAMILY PROTEIN"/>
    <property type="match status" value="1"/>
</dbReference>
<dbReference type="Pfam" id="PF03492">
    <property type="entry name" value="Methyltransf_7"/>
    <property type="match status" value="1"/>
</dbReference>
<dbReference type="EMBL" id="CM010716">
    <property type="protein sequence ID" value="RZC51734.1"/>
    <property type="molecule type" value="Genomic_DNA"/>
</dbReference>